<proteinExistence type="predicted"/>
<gene>
    <name evidence="2" type="ORF">LP43_0809</name>
</gene>
<protein>
    <submittedName>
        <fullName evidence="2">Rhodanese-related sulfurtransferase</fullName>
    </submittedName>
</protein>
<accession>A0A0A0BH57</accession>
<dbReference type="Gene3D" id="3.40.250.10">
    <property type="entry name" value="Rhodanese-like domain"/>
    <property type="match status" value="1"/>
</dbReference>
<dbReference type="Proteomes" id="UP000029999">
    <property type="component" value="Unassembled WGS sequence"/>
</dbReference>
<dbReference type="PANTHER" id="PTHR43031:SF17">
    <property type="entry name" value="SULFURTRANSFERASE YTWF-RELATED"/>
    <property type="match status" value="1"/>
</dbReference>
<dbReference type="STRING" id="392484.LP43_0809"/>
<dbReference type="PROSITE" id="PS50206">
    <property type="entry name" value="RHODANESE_3"/>
    <property type="match status" value="1"/>
</dbReference>
<dbReference type="PANTHER" id="PTHR43031">
    <property type="entry name" value="FAD-DEPENDENT OXIDOREDUCTASE"/>
    <property type="match status" value="1"/>
</dbReference>
<dbReference type="AlphaFoldDB" id="A0A0A0BH57"/>
<evidence type="ECO:0000259" key="1">
    <source>
        <dbReference type="PROSITE" id="PS50206"/>
    </source>
</evidence>
<dbReference type="Pfam" id="PF00581">
    <property type="entry name" value="Rhodanese"/>
    <property type="match status" value="1"/>
</dbReference>
<evidence type="ECO:0000313" key="3">
    <source>
        <dbReference type="Proteomes" id="UP000029999"/>
    </source>
</evidence>
<comment type="caution">
    <text evidence="2">The sequence shown here is derived from an EMBL/GenBank/DDBJ whole genome shotgun (WGS) entry which is preliminary data.</text>
</comment>
<feature type="domain" description="Rhodanese" evidence="1">
    <location>
        <begin position="20"/>
        <end position="105"/>
    </location>
</feature>
<sequence>MKQMTVTELQAMLTSGITPVMIDVREDNELVHGMIDGAIHIPMNDVPGRMEEFAPYKDKSVVLICRSGKRSAQVGQFMEHAGFTDVINLEGGMNSWAADVDNSMTVY</sequence>
<dbReference type="InterPro" id="IPR050229">
    <property type="entry name" value="GlpE_sulfurtransferase"/>
</dbReference>
<dbReference type="InterPro" id="IPR001763">
    <property type="entry name" value="Rhodanese-like_dom"/>
</dbReference>
<dbReference type="EMBL" id="JRQD01000002">
    <property type="protein sequence ID" value="KGM07200.1"/>
    <property type="molecule type" value="Genomic_DNA"/>
</dbReference>
<keyword evidence="2" id="KW-0808">Transferase</keyword>
<dbReference type="SUPFAM" id="SSF52821">
    <property type="entry name" value="Rhodanese/Cell cycle control phosphatase"/>
    <property type="match status" value="1"/>
</dbReference>
<name>A0A0A0BH57_9GAMM</name>
<dbReference type="GO" id="GO:0016740">
    <property type="term" value="F:transferase activity"/>
    <property type="evidence" value="ECO:0007669"/>
    <property type="project" value="UniProtKB-KW"/>
</dbReference>
<dbReference type="InterPro" id="IPR036873">
    <property type="entry name" value="Rhodanese-like_dom_sf"/>
</dbReference>
<reference evidence="2 3" key="1">
    <citation type="submission" date="2014-09" db="EMBL/GenBank/DDBJ databases">
        <authorList>
            <person name="Grob C."/>
            <person name="Taubert M."/>
            <person name="Howat A.M."/>
            <person name="Burns O.J."/>
            <person name="Dixon J.L."/>
            <person name="Chen Y."/>
            <person name="Murrell J.C."/>
        </authorList>
    </citation>
    <scope>NUCLEOTIDE SEQUENCE [LARGE SCALE GENOMIC DNA]</scope>
    <source>
        <strain evidence="2">L4</strain>
    </source>
</reference>
<dbReference type="RefSeq" id="WP_008291214.1">
    <property type="nucleotide sequence ID" value="NZ_JADFAB010000008.1"/>
</dbReference>
<dbReference type="SMART" id="SM00450">
    <property type="entry name" value="RHOD"/>
    <property type="match status" value="1"/>
</dbReference>
<organism evidence="2 3">
    <name type="scientific">Methylophaga thiooxydans</name>
    <dbReference type="NCBI Taxonomy" id="392484"/>
    <lineage>
        <taxon>Bacteria</taxon>
        <taxon>Pseudomonadati</taxon>
        <taxon>Pseudomonadota</taxon>
        <taxon>Gammaproteobacteria</taxon>
        <taxon>Thiotrichales</taxon>
        <taxon>Piscirickettsiaceae</taxon>
        <taxon>Methylophaga</taxon>
    </lineage>
</organism>
<evidence type="ECO:0000313" key="2">
    <source>
        <dbReference type="EMBL" id="KGM07200.1"/>
    </source>
</evidence>